<dbReference type="AlphaFoldDB" id="A0A7W8JYZ2"/>
<keyword evidence="2" id="KW-1185">Reference proteome</keyword>
<proteinExistence type="predicted"/>
<accession>A0A7W8JYZ2</accession>
<reference evidence="1 2" key="1">
    <citation type="submission" date="2020-08" db="EMBL/GenBank/DDBJ databases">
        <title>Genomic Encyclopedia of Type Strains, Phase IV (KMG-IV): sequencing the most valuable type-strain genomes for metagenomic binning, comparative biology and taxonomic classification.</title>
        <authorList>
            <person name="Goeker M."/>
        </authorList>
    </citation>
    <scope>NUCLEOTIDE SEQUENCE [LARGE SCALE GENOMIC DNA]</scope>
    <source>
        <strain evidence="1 2">DSM 27939</strain>
    </source>
</reference>
<name>A0A7W8JYZ2_9DEIO</name>
<evidence type="ECO:0000313" key="1">
    <source>
        <dbReference type="EMBL" id="MBB5364503.1"/>
    </source>
</evidence>
<evidence type="ECO:0000313" key="2">
    <source>
        <dbReference type="Proteomes" id="UP000552709"/>
    </source>
</evidence>
<sequence length="33" mass="3941">MTWLQRLNDQEQAEINKWMGRRPEALKKAVDQG</sequence>
<dbReference type="EMBL" id="JACHFL010000011">
    <property type="protein sequence ID" value="MBB5364503.1"/>
    <property type="molecule type" value="Genomic_DNA"/>
</dbReference>
<organism evidence="1 2">
    <name type="scientific">Deinococcus humi</name>
    <dbReference type="NCBI Taxonomy" id="662880"/>
    <lineage>
        <taxon>Bacteria</taxon>
        <taxon>Thermotogati</taxon>
        <taxon>Deinococcota</taxon>
        <taxon>Deinococci</taxon>
        <taxon>Deinococcales</taxon>
        <taxon>Deinococcaceae</taxon>
        <taxon>Deinococcus</taxon>
    </lineage>
</organism>
<dbReference type="Proteomes" id="UP000552709">
    <property type="component" value="Unassembled WGS sequence"/>
</dbReference>
<gene>
    <name evidence="1" type="ORF">HNQ08_003616</name>
</gene>
<comment type="caution">
    <text evidence="1">The sequence shown here is derived from an EMBL/GenBank/DDBJ whole genome shotgun (WGS) entry which is preliminary data.</text>
</comment>
<protein>
    <submittedName>
        <fullName evidence="1">Uncharacterized protein</fullName>
    </submittedName>
</protein>